<dbReference type="PANTHER" id="PTHR11063">
    <property type="entry name" value="GLUTAMATE SEMIALDEHYDE DEHYDROGENASE"/>
    <property type="match status" value="1"/>
</dbReference>
<name>A0A1H0AM68_9BACT</name>
<dbReference type="GO" id="GO:0004350">
    <property type="term" value="F:glutamate-5-semialdehyde dehydrogenase activity"/>
    <property type="evidence" value="ECO:0007669"/>
    <property type="project" value="UniProtKB-UniRule"/>
</dbReference>
<protein>
    <recommendedName>
        <fullName evidence="7">Gamma-glutamyl phosphate reductase</fullName>
        <shortName evidence="7">GPR</shortName>
        <ecNumber evidence="7">1.2.1.41</ecNumber>
    </recommendedName>
    <alternativeName>
        <fullName evidence="7">Glutamate-5-semialdehyde dehydrogenase</fullName>
    </alternativeName>
    <alternativeName>
        <fullName evidence="7">Glutamyl-gamma-semialdehyde dehydrogenase</fullName>
        <shortName evidence="7">GSA dehydrogenase</shortName>
    </alternativeName>
</protein>
<evidence type="ECO:0000256" key="7">
    <source>
        <dbReference type="HAMAP-Rule" id="MF_00412"/>
    </source>
</evidence>
<dbReference type="GO" id="GO:0050661">
    <property type="term" value="F:NADP binding"/>
    <property type="evidence" value="ECO:0007669"/>
    <property type="project" value="InterPro"/>
</dbReference>
<evidence type="ECO:0000256" key="4">
    <source>
        <dbReference type="ARBA" id="ARBA00022857"/>
    </source>
</evidence>
<dbReference type="EMBL" id="FNIN01000001">
    <property type="protein sequence ID" value="SDN34630.1"/>
    <property type="molecule type" value="Genomic_DNA"/>
</dbReference>
<dbReference type="CDD" id="cd07079">
    <property type="entry name" value="ALDH_F18-19_ProA-GPR"/>
    <property type="match status" value="1"/>
</dbReference>
<evidence type="ECO:0000256" key="6">
    <source>
        <dbReference type="ARBA" id="ARBA00049024"/>
    </source>
</evidence>
<feature type="domain" description="Aldehyde dehydrogenase" evidence="8">
    <location>
        <begin position="11"/>
        <end position="284"/>
    </location>
</feature>
<dbReference type="NCBIfam" id="NF001221">
    <property type="entry name" value="PRK00197.1"/>
    <property type="match status" value="1"/>
</dbReference>
<comment type="subcellular location">
    <subcellularLocation>
        <location evidence="7">Cytoplasm</location>
    </subcellularLocation>
</comment>
<dbReference type="EC" id="1.2.1.41" evidence="7"/>
<dbReference type="SUPFAM" id="SSF53720">
    <property type="entry name" value="ALDH-like"/>
    <property type="match status" value="1"/>
</dbReference>
<comment type="function">
    <text evidence="7">Catalyzes the NADPH-dependent reduction of L-glutamate 5-phosphate into L-glutamate 5-semialdehyde and phosphate. The product spontaneously undergoes cyclization to form 1-pyrroline-5-carboxylate.</text>
</comment>
<dbReference type="HAMAP" id="MF_00412">
    <property type="entry name" value="ProA"/>
    <property type="match status" value="1"/>
</dbReference>
<evidence type="ECO:0000256" key="1">
    <source>
        <dbReference type="ARBA" id="ARBA00004985"/>
    </source>
</evidence>
<dbReference type="FunFam" id="3.40.309.10:FF:000006">
    <property type="entry name" value="Gamma-glutamyl phosphate reductase"/>
    <property type="match status" value="1"/>
</dbReference>
<keyword evidence="3 7" id="KW-0641">Proline biosynthesis</keyword>
<keyword evidence="7" id="KW-0963">Cytoplasm</keyword>
<dbReference type="InterPro" id="IPR015590">
    <property type="entry name" value="Aldehyde_DH_dom"/>
</dbReference>
<keyword evidence="5 7" id="KW-0560">Oxidoreductase</keyword>
<comment type="catalytic activity">
    <reaction evidence="6 7">
        <text>L-glutamate 5-semialdehyde + phosphate + NADP(+) = L-glutamyl 5-phosphate + NADPH + H(+)</text>
        <dbReference type="Rhea" id="RHEA:19541"/>
        <dbReference type="ChEBI" id="CHEBI:15378"/>
        <dbReference type="ChEBI" id="CHEBI:43474"/>
        <dbReference type="ChEBI" id="CHEBI:57783"/>
        <dbReference type="ChEBI" id="CHEBI:58066"/>
        <dbReference type="ChEBI" id="CHEBI:58274"/>
        <dbReference type="ChEBI" id="CHEBI:58349"/>
        <dbReference type="EC" id="1.2.1.41"/>
    </reaction>
</comment>
<dbReference type="OrthoDB" id="9809970at2"/>
<dbReference type="InterPro" id="IPR016162">
    <property type="entry name" value="Ald_DH_N"/>
</dbReference>
<dbReference type="PANTHER" id="PTHR11063:SF8">
    <property type="entry name" value="DELTA-1-PYRROLINE-5-CARBOXYLATE SYNTHASE"/>
    <property type="match status" value="1"/>
</dbReference>
<keyword evidence="10" id="KW-1185">Reference proteome</keyword>
<dbReference type="InterPro" id="IPR000965">
    <property type="entry name" value="GPR_dom"/>
</dbReference>
<dbReference type="InterPro" id="IPR012134">
    <property type="entry name" value="Glu-5-SA_DH"/>
</dbReference>
<dbReference type="GO" id="GO:0055129">
    <property type="term" value="P:L-proline biosynthetic process"/>
    <property type="evidence" value="ECO:0007669"/>
    <property type="project" value="UniProtKB-UniRule"/>
</dbReference>
<evidence type="ECO:0000259" key="8">
    <source>
        <dbReference type="Pfam" id="PF00171"/>
    </source>
</evidence>
<keyword evidence="4 7" id="KW-0521">NADP</keyword>
<dbReference type="InterPro" id="IPR016161">
    <property type="entry name" value="Ald_DH/histidinol_DH"/>
</dbReference>
<dbReference type="GO" id="GO:0005737">
    <property type="term" value="C:cytoplasm"/>
    <property type="evidence" value="ECO:0007669"/>
    <property type="project" value="UniProtKB-SubCell"/>
</dbReference>
<evidence type="ECO:0000256" key="5">
    <source>
        <dbReference type="ARBA" id="ARBA00023002"/>
    </source>
</evidence>
<keyword evidence="2 7" id="KW-0028">Amino-acid biosynthesis</keyword>
<evidence type="ECO:0000256" key="2">
    <source>
        <dbReference type="ARBA" id="ARBA00022605"/>
    </source>
</evidence>
<evidence type="ECO:0000313" key="9">
    <source>
        <dbReference type="EMBL" id="SDN34630.1"/>
    </source>
</evidence>
<dbReference type="UniPathway" id="UPA00098">
    <property type="reaction ID" value="UER00360"/>
</dbReference>
<proteinExistence type="inferred from homology"/>
<comment type="similarity">
    <text evidence="7">Belongs to the gamma-glutamyl phosphate reductase family.</text>
</comment>
<evidence type="ECO:0000256" key="3">
    <source>
        <dbReference type="ARBA" id="ARBA00022650"/>
    </source>
</evidence>
<dbReference type="RefSeq" id="WP_092062798.1">
    <property type="nucleotide sequence ID" value="NZ_FNIN01000001.1"/>
</dbReference>
<evidence type="ECO:0000313" key="10">
    <source>
        <dbReference type="Proteomes" id="UP000199602"/>
    </source>
</evidence>
<gene>
    <name evidence="7" type="primary">proA</name>
    <name evidence="9" type="ORF">SAMN04488516_101474</name>
</gene>
<reference evidence="9 10" key="1">
    <citation type="submission" date="2016-10" db="EMBL/GenBank/DDBJ databases">
        <authorList>
            <person name="de Groot N.N."/>
        </authorList>
    </citation>
    <scope>NUCLEOTIDE SEQUENCE [LARGE SCALE GENOMIC DNA]</scope>
    <source>
        <strain evidence="9 10">DSM 15269</strain>
    </source>
</reference>
<dbReference type="STRING" id="206665.SAMN04488516_101474"/>
<dbReference type="Gene3D" id="3.40.605.10">
    <property type="entry name" value="Aldehyde Dehydrogenase, Chain A, domain 1"/>
    <property type="match status" value="1"/>
</dbReference>
<dbReference type="Gene3D" id="3.40.309.10">
    <property type="entry name" value="Aldehyde Dehydrogenase, Chain A, domain 2"/>
    <property type="match status" value="1"/>
</dbReference>
<sequence length="418" mass="46224">MELQGVIREIGERSKNASRELAKISSSQKNEALFLLAKMLETKKQDIFDANRKDLEMAEKNGLDAARIERLRITEKTISDMATACKEVAGFDDPVGKIEDMVVRPSGIRVGKMRIPLGVIAIIYESRPNVTIDAAILCLKAGNAVILRGGSEAFYSNQILCFLIAQSLKKAGLPEDGVISLPTTDREAVNYLLELEEFIDVVIPRGGEGLIRAVVKKAKMPVLKHYKGVCHIYVDKYADLDMSLDIVYNAKVQRPGVCNAMECLLVHKDIAEIFLPKVEEKLGKAGVIFHACPKSKNIFQKSELATEEDWGKEYLSLDLAVKIVSSMQEAFKHIEKYGSNHSEAILTKDYFRAMRFLKEVDASAVFVNASTRFNDGGEFGLGAEIGISTSKLHAYGPMGIKELTTTKFVVLGEGQIRT</sequence>
<dbReference type="AlphaFoldDB" id="A0A1H0AM68"/>
<dbReference type="Proteomes" id="UP000199602">
    <property type="component" value="Unassembled WGS sequence"/>
</dbReference>
<organism evidence="9 10">
    <name type="scientific">Desulfonauticus submarinus</name>
    <dbReference type="NCBI Taxonomy" id="206665"/>
    <lineage>
        <taxon>Bacteria</taxon>
        <taxon>Pseudomonadati</taxon>
        <taxon>Thermodesulfobacteriota</taxon>
        <taxon>Desulfovibrionia</taxon>
        <taxon>Desulfovibrionales</taxon>
        <taxon>Desulfonauticaceae</taxon>
        <taxon>Desulfonauticus</taxon>
    </lineage>
</organism>
<accession>A0A1H0AM68</accession>
<dbReference type="PIRSF" id="PIRSF000151">
    <property type="entry name" value="GPR"/>
    <property type="match status" value="1"/>
</dbReference>
<dbReference type="InterPro" id="IPR016163">
    <property type="entry name" value="Ald_DH_C"/>
</dbReference>
<dbReference type="NCBIfam" id="TIGR00407">
    <property type="entry name" value="proA"/>
    <property type="match status" value="1"/>
</dbReference>
<dbReference type="Pfam" id="PF00171">
    <property type="entry name" value="Aldedh"/>
    <property type="match status" value="1"/>
</dbReference>
<comment type="pathway">
    <text evidence="1 7">Amino-acid biosynthesis; L-proline biosynthesis; L-glutamate 5-semialdehyde from L-glutamate: step 2/2.</text>
</comment>